<evidence type="ECO:0000313" key="2">
    <source>
        <dbReference type="EMBL" id="MCI43625.1"/>
    </source>
</evidence>
<dbReference type="EMBL" id="LXQA010320085">
    <property type="protein sequence ID" value="MCI43625.1"/>
    <property type="molecule type" value="Genomic_DNA"/>
</dbReference>
<feature type="compositionally biased region" description="Polar residues" evidence="1">
    <location>
        <begin position="15"/>
        <end position="32"/>
    </location>
</feature>
<dbReference type="Proteomes" id="UP000265520">
    <property type="component" value="Unassembled WGS sequence"/>
</dbReference>
<accession>A0A392S6V9</accession>
<evidence type="ECO:0000313" key="3">
    <source>
        <dbReference type="Proteomes" id="UP000265520"/>
    </source>
</evidence>
<feature type="region of interest" description="Disordered" evidence="1">
    <location>
        <begin position="1"/>
        <end position="83"/>
    </location>
</feature>
<organism evidence="2 3">
    <name type="scientific">Trifolium medium</name>
    <dbReference type="NCBI Taxonomy" id="97028"/>
    <lineage>
        <taxon>Eukaryota</taxon>
        <taxon>Viridiplantae</taxon>
        <taxon>Streptophyta</taxon>
        <taxon>Embryophyta</taxon>
        <taxon>Tracheophyta</taxon>
        <taxon>Spermatophyta</taxon>
        <taxon>Magnoliopsida</taxon>
        <taxon>eudicotyledons</taxon>
        <taxon>Gunneridae</taxon>
        <taxon>Pentapetalae</taxon>
        <taxon>rosids</taxon>
        <taxon>fabids</taxon>
        <taxon>Fabales</taxon>
        <taxon>Fabaceae</taxon>
        <taxon>Papilionoideae</taxon>
        <taxon>50 kb inversion clade</taxon>
        <taxon>NPAAA clade</taxon>
        <taxon>Hologalegina</taxon>
        <taxon>IRL clade</taxon>
        <taxon>Trifolieae</taxon>
        <taxon>Trifolium</taxon>
    </lineage>
</organism>
<proteinExistence type="predicted"/>
<reference evidence="2 3" key="1">
    <citation type="journal article" date="2018" name="Front. Plant Sci.">
        <title>Red Clover (Trifolium pratense) and Zigzag Clover (T. medium) - A Picture of Genomic Similarities and Differences.</title>
        <authorList>
            <person name="Dluhosova J."/>
            <person name="Istvanek J."/>
            <person name="Nedelnik J."/>
            <person name="Repkova J."/>
        </authorList>
    </citation>
    <scope>NUCLEOTIDE SEQUENCE [LARGE SCALE GENOMIC DNA]</scope>
    <source>
        <strain evidence="3">cv. 10/8</strain>
        <tissue evidence="2">Leaf</tissue>
    </source>
</reference>
<evidence type="ECO:0000256" key="1">
    <source>
        <dbReference type="SAM" id="MobiDB-lite"/>
    </source>
</evidence>
<keyword evidence="3" id="KW-1185">Reference proteome</keyword>
<dbReference type="AlphaFoldDB" id="A0A392S6V9"/>
<protein>
    <submittedName>
        <fullName evidence="2">Uncharacterized protein</fullName>
    </submittedName>
</protein>
<name>A0A392S6V9_9FABA</name>
<feature type="compositionally biased region" description="Polar residues" evidence="1">
    <location>
        <begin position="63"/>
        <end position="75"/>
    </location>
</feature>
<sequence length="83" mass="9270">MASSSQINRDDIIPSPSQEHNTVLSPVQNNDEQMPEDIVGDPRDGEHASPFTEEEDEFPVLTERQSGKQPQSTQEKPVDKVQP</sequence>
<comment type="caution">
    <text evidence="2">The sequence shown here is derived from an EMBL/GenBank/DDBJ whole genome shotgun (WGS) entry which is preliminary data.</text>
</comment>
<feature type="non-terminal residue" evidence="2">
    <location>
        <position position="83"/>
    </location>
</feature>